<comment type="cofactor">
    <cofactor evidence="1">
        <name>FAD</name>
        <dbReference type="ChEBI" id="CHEBI:57692"/>
    </cofactor>
</comment>
<dbReference type="InterPro" id="IPR023753">
    <property type="entry name" value="FAD/NAD-binding_dom"/>
</dbReference>
<dbReference type="Gene3D" id="3.40.50.2300">
    <property type="match status" value="1"/>
</dbReference>
<dbReference type="PROSITE" id="PS51379">
    <property type="entry name" value="4FE4S_FER_2"/>
    <property type="match status" value="4"/>
</dbReference>
<dbReference type="PROSITE" id="PS00198">
    <property type="entry name" value="4FE4S_FER_1"/>
    <property type="match status" value="4"/>
</dbReference>
<dbReference type="Gene3D" id="3.30.70.20">
    <property type="match status" value="2"/>
</dbReference>
<dbReference type="InterPro" id="IPR011006">
    <property type="entry name" value="CheY-like_superfamily"/>
</dbReference>
<dbReference type="Pfam" id="PF07992">
    <property type="entry name" value="Pyr_redox_2"/>
    <property type="match status" value="1"/>
</dbReference>
<keyword evidence="5" id="KW-0274">FAD</keyword>
<dbReference type="PROSITE" id="PS50110">
    <property type="entry name" value="RESPONSE_REGULATORY"/>
    <property type="match status" value="1"/>
</dbReference>
<feature type="domain" description="4Fe-4S ferredoxin-type" evidence="11">
    <location>
        <begin position="108"/>
        <end position="138"/>
    </location>
</feature>
<dbReference type="InterPro" id="IPR036188">
    <property type="entry name" value="FAD/NAD-bd_sf"/>
</dbReference>
<name>A0A7K3NHD6_9BACT</name>
<organism evidence="12 13">
    <name type="scientific">Desulfolutivibrio sulfodismutans</name>
    <dbReference type="NCBI Taxonomy" id="63561"/>
    <lineage>
        <taxon>Bacteria</taxon>
        <taxon>Pseudomonadati</taxon>
        <taxon>Thermodesulfobacteriota</taxon>
        <taxon>Desulfovibrionia</taxon>
        <taxon>Desulfovibrionales</taxon>
        <taxon>Desulfovibrionaceae</taxon>
        <taxon>Desulfolutivibrio</taxon>
    </lineage>
</organism>
<evidence type="ECO:0000256" key="7">
    <source>
        <dbReference type="ARBA" id="ARBA00023004"/>
    </source>
</evidence>
<evidence type="ECO:0000256" key="2">
    <source>
        <dbReference type="ARBA" id="ARBA00006561"/>
    </source>
</evidence>
<dbReference type="GO" id="GO:0046872">
    <property type="term" value="F:metal ion binding"/>
    <property type="evidence" value="ECO:0007669"/>
    <property type="project" value="UniProtKB-KW"/>
</dbReference>
<evidence type="ECO:0000259" key="10">
    <source>
        <dbReference type="PROSITE" id="PS50110"/>
    </source>
</evidence>
<evidence type="ECO:0000256" key="9">
    <source>
        <dbReference type="PROSITE-ProRule" id="PRU00169"/>
    </source>
</evidence>
<feature type="domain" description="4Fe-4S ferredoxin-type" evidence="11">
    <location>
        <begin position="1068"/>
        <end position="1097"/>
    </location>
</feature>
<comment type="similarity">
    <text evidence="2">Belongs to the HdrA family.</text>
</comment>
<evidence type="ECO:0000259" key="11">
    <source>
        <dbReference type="PROSITE" id="PS51379"/>
    </source>
</evidence>
<dbReference type="GO" id="GO:0000160">
    <property type="term" value="P:phosphorelay signal transduction system"/>
    <property type="evidence" value="ECO:0007669"/>
    <property type="project" value="InterPro"/>
</dbReference>
<dbReference type="CDD" id="cd00156">
    <property type="entry name" value="REC"/>
    <property type="match status" value="1"/>
</dbReference>
<evidence type="ECO:0000256" key="1">
    <source>
        <dbReference type="ARBA" id="ARBA00001974"/>
    </source>
</evidence>
<evidence type="ECO:0000256" key="4">
    <source>
        <dbReference type="ARBA" id="ARBA00022723"/>
    </source>
</evidence>
<dbReference type="InterPro" id="IPR017900">
    <property type="entry name" value="4Fe4S_Fe_S_CS"/>
</dbReference>
<dbReference type="SUPFAM" id="SSF52172">
    <property type="entry name" value="CheY-like"/>
    <property type="match status" value="1"/>
</dbReference>
<feature type="domain" description="Response regulatory" evidence="10">
    <location>
        <begin position="190"/>
        <end position="305"/>
    </location>
</feature>
<keyword evidence="3" id="KW-0004">4Fe-4S</keyword>
<dbReference type="InterPro" id="IPR039650">
    <property type="entry name" value="HdrA-like"/>
</dbReference>
<keyword evidence="6" id="KW-0560">Oxidoreductase</keyword>
<reference evidence="12 13" key="1">
    <citation type="submission" date="2020-02" db="EMBL/GenBank/DDBJ databases">
        <title>Comparative genomics of sulfur disproportionating microorganisms.</title>
        <authorList>
            <person name="Ward L.M."/>
            <person name="Bertran E."/>
            <person name="Johnston D.T."/>
        </authorList>
    </citation>
    <scope>NUCLEOTIDE SEQUENCE [LARGE SCALE GENOMIC DNA]</scope>
    <source>
        <strain evidence="12 13">DSM 3696</strain>
    </source>
</reference>
<evidence type="ECO:0000256" key="8">
    <source>
        <dbReference type="ARBA" id="ARBA00023014"/>
    </source>
</evidence>
<comment type="caution">
    <text evidence="12">The sequence shown here is derived from an EMBL/GenBank/DDBJ whole genome shotgun (WGS) entry which is preliminary data.</text>
</comment>
<keyword evidence="9" id="KW-0597">Phosphoprotein</keyword>
<evidence type="ECO:0000313" key="13">
    <source>
        <dbReference type="Proteomes" id="UP000469724"/>
    </source>
</evidence>
<accession>A0A7K3NHD6</accession>
<dbReference type="Pfam" id="PF13187">
    <property type="entry name" value="Fer4_9"/>
    <property type="match status" value="1"/>
</dbReference>
<feature type="domain" description="4Fe-4S ferredoxin-type" evidence="11">
    <location>
        <begin position="1099"/>
        <end position="1128"/>
    </location>
</feature>
<keyword evidence="7" id="KW-0408">Iron</keyword>
<dbReference type="PANTHER" id="PTHR43498">
    <property type="entry name" value="FERREDOXIN:COB-COM HETERODISULFIDE REDUCTASE SUBUNIT A"/>
    <property type="match status" value="1"/>
</dbReference>
<proteinExistence type="inferred from homology"/>
<evidence type="ECO:0000256" key="3">
    <source>
        <dbReference type="ARBA" id="ARBA00022485"/>
    </source>
</evidence>
<evidence type="ECO:0000313" key="12">
    <source>
        <dbReference type="EMBL" id="NDY55497.1"/>
    </source>
</evidence>
<dbReference type="InterPro" id="IPR001789">
    <property type="entry name" value="Sig_transdc_resp-reg_receiver"/>
</dbReference>
<sequence length="1151" mass="125899">MKSTYDALVVGAGIGGIRSALDLAEAGHKVALIDIRPHIGGLLTRLDHQFPSDHCGMCKMLPLTERDASSQFCMRKGLFHKNIDIMLSTELVSLDGEPGKFQAVVNRKAPFVDATKCIGCGKCAEVCPVRVKDEFNAGLGERGAIYLPVPHNIPNHYVVDLDACLRCWRCFETCPTGAVDFKLEAREQFKILVADPEENTAAQYSKWFEDLKFPFLQATTGDEALNQITGDESIRMLLLDLSLKHIDPERIITRALEIRPDLAIIVLAGPLKGEQAQALVALGARDYHLHPLKRSQFVPWLDKHYMRIMSDERIKMDVAAVILATGFECYDPTEMADSLGYGILPGVVASVEFERLLSGTGPTGGRLVRPGDAGPIRKIAWIQCIGSRDVKKNADFCSSFCCMASIKEAVLAKRALGQDVETTIFYMDMRTFGRDFDQYRREAEELHGVRFIRFRPHSAVPDPEREGGGLKLRYIDDAGATIEESFDMLVLGVGARPAKSMAALARATDVETNAFGFCKSQDLNPGRTSRLGVFAAGSANGPKDIAESVLQSGAAALGASRLIKLFAPIRERLDEPVPQYRDVSRLMPETLAVLCRSCPILPESLDMDRLRDGLANLPYVRTVETVERACTANGWNQIKELAEKHAPNRILIGACMPYAYVPRLRELGGLIGLSPSLMDVVDIHTPLFSREKTDQEQAERDILAAVGMSAAKLAGSDPAPLPRRSPVSPGALVVGGGLAGMTAALGLADHDHKVTLVEETEELGGLAMKLHWTLRGEDPVRFMEELINQVRKHPNIRILTKARVALSTGKAGRFMSIVSTEGGGVPVEHGVTILATGGRRAKVYDYGFLDRKTVITHQELEHRIATGALDTAALSSVAMIQCWRARDDSRGYCSRVCCAGALKIILHLKNKHPDLPIYVLYRDIMSYGFSEEYYTKARKAGAIFIRYDLAHRPKVSFDDACNPVITVRDPVLQRDLEIHADILSLSDGIEPNDVDELSEIFGVPVGPDGFFQEAESKWRPVDFLKQGVFVCGVARGPANMPETIVSAKAAAQRALRVLCDKSMAQANVVAEVRASLCSLCGKCLTVCPYGARTLDMEKDRIVVDELLCQGCGSCAAVCPNSASFLRGFNDRQVMAVIDASLIAPPRAAQVE</sequence>
<dbReference type="Gene3D" id="3.50.50.60">
    <property type="entry name" value="FAD/NAD(P)-binding domain"/>
    <property type="match status" value="4"/>
</dbReference>
<gene>
    <name evidence="12" type="ORF">G3N56_01895</name>
</gene>
<dbReference type="Pfam" id="PF12838">
    <property type="entry name" value="Fer4_7"/>
    <property type="match status" value="1"/>
</dbReference>
<keyword evidence="5" id="KW-0285">Flavoprotein</keyword>
<keyword evidence="13" id="KW-1185">Reference proteome</keyword>
<dbReference type="Proteomes" id="UP000469724">
    <property type="component" value="Unassembled WGS sequence"/>
</dbReference>
<dbReference type="SUPFAM" id="SSF54862">
    <property type="entry name" value="4Fe-4S ferredoxins"/>
    <property type="match status" value="2"/>
</dbReference>
<feature type="modified residue" description="4-aspartylphosphate" evidence="9">
    <location>
        <position position="240"/>
    </location>
</feature>
<feature type="domain" description="4Fe-4S ferredoxin-type" evidence="11">
    <location>
        <begin position="155"/>
        <end position="184"/>
    </location>
</feature>
<dbReference type="InterPro" id="IPR017896">
    <property type="entry name" value="4Fe4S_Fe-S-bd"/>
</dbReference>
<dbReference type="SUPFAM" id="SSF51905">
    <property type="entry name" value="FAD/NAD(P)-binding domain"/>
    <property type="match status" value="1"/>
</dbReference>
<protein>
    <submittedName>
        <fullName evidence="12">FAD-dependent oxidoreductase</fullName>
    </submittedName>
</protein>
<evidence type="ECO:0000256" key="6">
    <source>
        <dbReference type="ARBA" id="ARBA00023002"/>
    </source>
</evidence>
<dbReference type="PANTHER" id="PTHR43498:SF1">
    <property type="entry name" value="COB--COM HETERODISULFIDE REDUCTASE IRON-SULFUR SUBUNIT A"/>
    <property type="match status" value="1"/>
</dbReference>
<keyword evidence="8" id="KW-0411">Iron-sulfur</keyword>
<dbReference type="RefSeq" id="WP_163300553.1">
    <property type="nucleotide sequence ID" value="NZ_JAAGRQ010000005.1"/>
</dbReference>
<dbReference type="SUPFAM" id="SSF51971">
    <property type="entry name" value="Nucleotide-binding domain"/>
    <property type="match status" value="1"/>
</dbReference>
<keyword evidence="4" id="KW-0479">Metal-binding</keyword>
<evidence type="ECO:0000256" key="5">
    <source>
        <dbReference type="ARBA" id="ARBA00022827"/>
    </source>
</evidence>
<dbReference type="AlphaFoldDB" id="A0A7K3NHD6"/>
<dbReference type="GO" id="GO:0051539">
    <property type="term" value="F:4 iron, 4 sulfur cluster binding"/>
    <property type="evidence" value="ECO:0007669"/>
    <property type="project" value="UniProtKB-KW"/>
</dbReference>
<dbReference type="Pfam" id="PF12831">
    <property type="entry name" value="FAD_oxidored"/>
    <property type="match status" value="1"/>
</dbReference>
<dbReference type="EMBL" id="JAAGRQ010000005">
    <property type="protein sequence ID" value="NDY55497.1"/>
    <property type="molecule type" value="Genomic_DNA"/>
</dbReference>
<dbReference type="GO" id="GO:0016491">
    <property type="term" value="F:oxidoreductase activity"/>
    <property type="evidence" value="ECO:0007669"/>
    <property type="project" value="UniProtKB-KW"/>
</dbReference>